<dbReference type="GO" id="GO:0030170">
    <property type="term" value="F:pyridoxal phosphate binding"/>
    <property type="evidence" value="ECO:0007669"/>
    <property type="project" value="InterPro"/>
</dbReference>
<dbReference type="InterPro" id="IPR050859">
    <property type="entry name" value="Class-I_PLP-dep_aminotransf"/>
</dbReference>
<dbReference type="AlphaFoldDB" id="A0A0E1RYA7"/>
<keyword evidence="4" id="KW-0963">Cytoplasm</keyword>
<evidence type="ECO:0000313" key="12">
    <source>
        <dbReference type="EMBL" id="EAS33604.1"/>
    </source>
</evidence>
<dbReference type="InParanoid" id="A0A0E1RYA7"/>
<dbReference type="GO" id="GO:0019878">
    <property type="term" value="P:lysine biosynthetic process via aminoadipic acid"/>
    <property type="evidence" value="ECO:0007669"/>
    <property type="project" value="TreeGrafter"/>
</dbReference>
<dbReference type="GO" id="GO:0047536">
    <property type="term" value="F:2-aminoadipate transaminase activity"/>
    <property type="evidence" value="ECO:0007669"/>
    <property type="project" value="TreeGrafter"/>
</dbReference>
<evidence type="ECO:0000256" key="3">
    <source>
        <dbReference type="ARBA" id="ARBA00007441"/>
    </source>
</evidence>
<keyword evidence="7" id="KW-0663">Pyridoxal phosphate</keyword>
<dbReference type="STRING" id="246410.A0A0E1RYA7"/>
<reference evidence="13" key="1">
    <citation type="journal article" date="2009" name="Genome Res.">
        <title>Comparative genomic analyses of the human fungal pathogens Coccidioides and their relatives.</title>
        <authorList>
            <person name="Sharpton T.J."/>
            <person name="Stajich J.E."/>
            <person name="Rounsley S.D."/>
            <person name="Gardner M.J."/>
            <person name="Wortman J.R."/>
            <person name="Jordar V.S."/>
            <person name="Maiti R."/>
            <person name="Kodira C.D."/>
            <person name="Neafsey D.E."/>
            <person name="Zeng Q."/>
            <person name="Hung C.-Y."/>
            <person name="McMahan C."/>
            <person name="Muszewska A."/>
            <person name="Grynberg M."/>
            <person name="Mandel M.A."/>
            <person name="Kellner E.M."/>
            <person name="Barker B.M."/>
            <person name="Galgiani J.N."/>
            <person name="Orbach M.J."/>
            <person name="Kirkland T.N."/>
            <person name="Cole G.T."/>
            <person name="Henn M.R."/>
            <person name="Birren B.W."/>
            <person name="Taylor J.W."/>
        </authorList>
    </citation>
    <scope>NUCLEOTIDE SEQUENCE [LARGE SCALE GENOMIC DNA]</scope>
    <source>
        <strain evidence="13">RS</strain>
    </source>
</reference>
<keyword evidence="5 12" id="KW-0032">Aminotransferase</keyword>
<feature type="region of interest" description="Disordered" evidence="10">
    <location>
        <begin position="1"/>
        <end position="22"/>
    </location>
</feature>
<gene>
    <name evidence="12" type="ORF">CIMG_04628</name>
</gene>
<evidence type="ECO:0000256" key="10">
    <source>
        <dbReference type="SAM" id="MobiDB-lite"/>
    </source>
</evidence>
<evidence type="ECO:0000256" key="1">
    <source>
        <dbReference type="ARBA" id="ARBA00001933"/>
    </source>
</evidence>
<dbReference type="FunCoup" id="A0A0E1RYA7">
    <property type="interactions" value="247"/>
</dbReference>
<dbReference type="Pfam" id="PF00155">
    <property type="entry name" value="Aminotran_1_2"/>
    <property type="match status" value="1"/>
</dbReference>
<dbReference type="GO" id="GO:0006571">
    <property type="term" value="P:tyrosine biosynthetic process"/>
    <property type="evidence" value="ECO:0007669"/>
    <property type="project" value="TreeGrafter"/>
</dbReference>
<name>A0A0E1RYA7_COCIM</name>
<dbReference type="PANTHER" id="PTHR42790:SF21">
    <property type="entry name" value="AROMATIC_AMINOADIPATE AMINOTRANSFERASE 1"/>
    <property type="match status" value="1"/>
</dbReference>
<protein>
    <recommendedName>
        <fullName evidence="9">aromatic-amino-acid transaminase</fullName>
        <ecNumber evidence="9">2.6.1.57</ecNumber>
    </recommendedName>
</protein>
<dbReference type="GO" id="GO:0008793">
    <property type="term" value="F:aromatic-amino-acid transaminase activity"/>
    <property type="evidence" value="ECO:0007669"/>
    <property type="project" value="TreeGrafter"/>
</dbReference>
<dbReference type="CDD" id="cd00609">
    <property type="entry name" value="AAT_like"/>
    <property type="match status" value="1"/>
</dbReference>
<keyword evidence="6" id="KW-0808">Transferase</keyword>
<evidence type="ECO:0000256" key="8">
    <source>
        <dbReference type="ARBA" id="ARBA00051993"/>
    </source>
</evidence>
<reference evidence="13" key="2">
    <citation type="journal article" date="2010" name="Genome Res.">
        <title>Population genomic sequencing of Coccidioides fungi reveals recent hybridization and transposon control.</title>
        <authorList>
            <person name="Neafsey D.E."/>
            <person name="Barker B.M."/>
            <person name="Sharpton T.J."/>
            <person name="Stajich J.E."/>
            <person name="Park D.J."/>
            <person name="Whiston E."/>
            <person name="Hung C.-Y."/>
            <person name="McMahan C."/>
            <person name="White J."/>
            <person name="Sykes S."/>
            <person name="Heiman D."/>
            <person name="Young S."/>
            <person name="Zeng Q."/>
            <person name="Abouelleil A."/>
            <person name="Aftuck L."/>
            <person name="Bessette D."/>
            <person name="Brown A."/>
            <person name="FitzGerald M."/>
            <person name="Lui A."/>
            <person name="Macdonald J.P."/>
            <person name="Priest M."/>
            <person name="Orbach M.J."/>
            <person name="Galgiani J.N."/>
            <person name="Kirkland T.N."/>
            <person name="Cole G.T."/>
            <person name="Birren B.W."/>
            <person name="Henn M.R."/>
            <person name="Taylor J.W."/>
            <person name="Rounsley S.D."/>
        </authorList>
    </citation>
    <scope>GENOME REANNOTATION</scope>
    <source>
        <strain evidence="13">RS</strain>
    </source>
</reference>
<dbReference type="InterPro" id="IPR004839">
    <property type="entry name" value="Aminotransferase_I/II_large"/>
</dbReference>
<dbReference type="RefSeq" id="XP_001245187.1">
    <property type="nucleotide sequence ID" value="XM_001245186.2"/>
</dbReference>
<dbReference type="KEGG" id="cim:CIMG_04628"/>
<dbReference type="SUPFAM" id="SSF53383">
    <property type="entry name" value="PLP-dependent transferases"/>
    <property type="match status" value="1"/>
</dbReference>
<evidence type="ECO:0000259" key="11">
    <source>
        <dbReference type="Pfam" id="PF00155"/>
    </source>
</evidence>
<dbReference type="GeneID" id="4562737"/>
<dbReference type="InterPro" id="IPR015421">
    <property type="entry name" value="PyrdxlP-dep_Trfase_major"/>
</dbReference>
<evidence type="ECO:0000256" key="6">
    <source>
        <dbReference type="ARBA" id="ARBA00022679"/>
    </source>
</evidence>
<dbReference type="Proteomes" id="UP000001261">
    <property type="component" value="Unassembled WGS sequence"/>
</dbReference>
<dbReference type="OMA" id="FMPGEPF"/>
<dbReference type="EMBL" id="GG704914">
    <property type="protein sequence ID" value="EAS33604.1"/>
    <property type="molecule type" value="Genomic_DNA"/>
</dbReference>
<organism evidence="12 13">
    <name type="scientific">Coccidioides immitis (strain RS)</name>
    <name type="common">Valley fever fungus</name>
    <dbReference type="NCBI Taxonomy" id="246410"/>
    <lineage>
        <taxon>Eukaryota</taxon>
        <taxon>Fungi</taxon>
        <taxon>Dikarya</taxon>
        <taxon>Ascomycota</taxon>
        <taxon>Pezizomycotina</taxon>
        <taxon>Eurotiomycetes</taxon>
        <taxon>Eurotiomycetidae</taxon>
        <taxon>Onygenales</taxon>
        <taxon>Onygenaceae</taxon>
        <taxon>Coccidioides</taxon>
    </lineage>
</organism>
<dbReference type="EC" id="2.6.1.57" evidence="9"/>
<dbReference type="FunFam" id="3.40.640.10:FF:000074">
    <property type="entry name" value="Aromatic amino acid aminotransferase"/>
    <property type="match status" value="1"/>
</dbReference>
<sequence length="535" mass="59507">MSPHAAQDAAVQGAVDITKETPEPLTVANVPARRAKTTMPTGVAASCHSDMFKSLACATKPKAKRWDKYLSVESKSRKASTLKQAAEYLKNPGLISLGGGLPSPEYFPIDEISIKVPVAPNFSEEATHESGQVVTAGKYDIREGRSEYDLEIALNYGQSVGAAQLLRFVTEHTEIVHNPPYSDWHCSLTAASTASWDMVLRLFCNRGDYILTEEFTFSSAMETALPQGIRLAPVKMDEQGLLPSSLDEVLTNWDASARGARKPFVLYTVPSGQNPTGATQDVERRKEVYKVAQKHDIIIVEDEPYYFLQMQPYKGANAPQDPPPANYNEFLKALIPSFLSMDVDGRVVRLESFSKVLSPGSRVGWLVASEQIVERFLRNAETCTQNPSGMSQIILFKLLDEAWGHEKYLQWLVHIRMAYTNRRNVMLEACEKYLPTSVASWHPPAAGMFHWIKVDWKKHPLALAGVSYDSIEEAIFKAAVGEGVLVSRGSWFFADKSTEPTDMFFRATFAAAPADKIQQAIKRFGDTLRAQFQLQ</sequence>
<dbReference type="OrthoDB" id="691673at2759"/>
<feature type="compositionally biased region" description="Low complexity" evidence="10">
    <location>
        <begin position="1"/>
        <end position="16"/>
    </location>
</feature>
<evidence type="ECO:0000256" key="9">
    <source>
        <dbReference type="ARBA" id="ARBA00067014"/>
    </source>
</evidence>
<comment type="similarity">
    <text evidence="3">Belongs to the class-I pyridoxal-phosphate-dependent aminotransferase family.</text>
</comment>
<evidence type="ECO:0000256" key="5">
    <source>
        <dbReference type="ARBA" id="ARBA00022576"/>
    </source>
</evidence>
<dbReference type="GO" id="GO:0009074">
    <property type="term" value="P:aromatic amino acid family catabolic process"/>
    <property type="evidence" value="ECO:0007669"/>
    <property type="project" value="TreeGrafter"/>
</dbReference>
<comment type="cofactor">
    <cofactor evidence="1">
        <name>pyridoxal 5'-phosphate</name>
        <dbReference type="ChEBI" id="CHEBI:597326"/>
    </cofactor>
</comment>
<dbReference type="InterPro" id="IPR015424">
    <property type="entry name" value="PyrdxlP-dep_Trfase"/>
</dbReference>
<dbReference type="Gene3D" id="3.40.640.10">
    <property type="entry name" value="Type I PLP-dependent aspartate aminotransferase-like (Major domain)"/>
    <property type="match status" value="1"/>
</dbReference>
<comment type="subcellular location">
    <subcellularLocation>
        <location evidence="2">Cytoplasm</location>
    </subcellularLocation>
</comment>
<keyword evidence="13" id="KW-1185">Reference proteome</keyword>
<evidence type="ECO:0000313" key="13">
    <source>
        <dbReference type="Proteomes" id="UP000001261"/>
    </source>
</evidence>
<evidence type="ECO:0000256" key="7">
    <source>
        <dbReference type="ARBA" id="ARBA00022898"/>
    </source>
</evidence>
<feature type="domain" description="Aminotransferase class I/classII large" evidence="11">
    <location>
        <begin position="191"/>
        <end position="524"/>
    </location>
</feature>
<dbReference type="GO" id="GO:0005737">
    <property type="term" value="C:cytoplasm"/>
    <property type="evidence" value="ECO:0007669"/>
    <property type="project" value="UniProtKB-SubCell"/>
</dbReference>
<evidence type="ECO:0000256" key="2">
    <source>
        <dbReference type="ARBA" id="ARBA00004496"/>
    </source>
</evidence>
<dbReference type="VEuPathDB" id="FungiDB:CIMG_04628"/>
<comment type="catalytic activity">
    <reaction evidence="8">
        <text>an aromatic L-alpha-amino acid + 2-oxoglutarate = an aromatic oxo-acid + L-glutamate</text>
        <dbReference type="Rhea" id="RHEA:17533"/>
        <dbReference type="ChEBI" id="CHEBI:16810"/>
        <dbReference type="ChEBI" id="CHEBI:29985"/>
        <dbReference type="ChEBI" id="CHEBI:73309"/>
        <dbReference type="ChEBI" id="CHEBI:84824"/>
        <dbReference type="EC" id="2.6.1.57"/>
    </reaction>
</comment>
<evidence type="ECO:0000256" key="4">
    <source>
        <dbReference type="ARBA" id="ARBA00022490"/>
    </source>
</evidence>
<accession>A0A0E1RYA7</accession>
<dbReference type="PANTHER" id="PTHR42790">
    <property type="entry name" value="AMINOTRANSFERASE"/>
    <property type="match status" value="1"/>
</dbReference>
<proteinExistence type="inferred from homology"/>